<accession>A0A5N5WLN9</accession>
<evidence type="ECO:0000313" key="3">
    <source>
        <dbReference type="Proteomes" id="UP000326565"/>
    </source>
</evidence>
<dbReference type="EMBL" id="ML732415">
    <property type="protein sequence ID" value="KAB8068120.1"/>
    <property type="molecule type" value="Genomic_DNA"/>
</dbReference>
<organism evidence="2 3">
    <name type="scientific">Aspergillus leporis</name>
    <dbReference type="NCBI Taxonomy" id="41062"/>
    <lineage>
        <taxon>Eukaryota</taxon>
        <taxon>Fungi</taxon>
        <taxon>Dikarya</taxon>
        <taxon>Ascomycota</taxon>
        <taxon>Pezizomycotina</taxon>
        <taxon>Eurotiomycetes</taxon>
        <taxon>Eurotiomycetidae</taxon>
        <taxon>Eurotiales</taxon>
        <taxon>Aspergillaceae</taxon>
        <taxon>Aspergillus</taxon>
        <taxon>Aspergillus subgen. Circumdati</taxon>
    </lineage>
</organism>
<keyword evidence="1" id="KW-1133">Transmembrane helix</keyword>
<evidence type="ECO:0000256" key="1">
    <source>
        <dbReference type="SAM" id="Phobius"/>
    </source>
</evidence>
<sequence length="113" mass="12694">MNCEKFLFSITASHSLQAVAYMLLLLFGSCSKFGRIISSISRSNSRRCDMFAICFGERWLRCCRKQSDSRLEAHDGVIVLLTNSLCRSKDQILASDPRVEKCSATGCRSMDRG</sequence>
<reference evidence="2 3" key="1">
    <citation type="submission" date="2019-04" db="EMBL/GenBank/DDBJ databases">
        <title>Friends and foes A comparative genomics study of 23 Aspergillus species from section Flavi.</title>
        <authorList>
            <consortium name="DOE Joint Genome Institute"/>
            <person name="Kjaerbolling I."/>
            <person name="Vesth T."/>
            <person name="Frisvad J.C."/>
            <person name="Nybo J.L."/>
            <person name="Theobald S."/>
            <person name="Kildgaard S."/>
            <person name="Isbrandt T."/>
            <person name="Kuo A."/>
            <person name="Sato A."/>
            <person name="Lyhne E.K."/>
            <person name="Kogle M.E."/>
            <person name="Wiebenga A."/>
            <person name="Kun R.S."/>
            <person name="Lubbers R.J."/>
            <person name="Makela M.R."/>
            <person name="Barry K."/>
            <person name="Chovatia M."/>
            <person name="Clum A."/>
            <person name="Daum C."/>
            <person name="Haridas S."/>
            <person name="He G."/>
            <person name="LaButti K."/>
            <person name="Lipzen A."/>
            <person name="Mondo S."/>
            <person name="Riley R."/>
            <person name="Salamov A."/>
            <person name="Simmons B.A."/>
            <person name="Magnuson J.K."/>
            <person name="Henrissat B."/>
            <person name="Mortensen U.H."/>
            <person name="Larsen T.O."/>
            <person name="Devries R.P."/>
            <person name="Grigoriev I.V."/>
            <person name="Machida M."/>
            <person name="Baker S.E."/>
            <person name="Andersen M.R."/>
        </authorList>
    </citation>
    <scope>NUCLEOTIDE SEQUENCE [LARGE SCALE GENOMIC DNA]</scope>
    <source>
        <strain evidence="2 3">CBS 151.66</strain>
    </source>
</reference>
<keyword evidence="1" id="KW-0812">Transmembrane</keyword>
<keyword evidence="1" id="KW-0472">Membrane</keyword>
<gene>
    <name evidence="2" type="ORF">BDV29DRAFT_185083</name>
</gene>
<dbReference type="PROSITE" id="PS51257">
    <property type="entry name" value="PROKAR_LIPOPROTEIN"/>
    <property type="match status" value="1"/>
</dbReference>
<name>A0A5N5WLN9_9EURO</name>
<dbReference type="Proteomes" id="UP000326565">
    <property type="component" value="Unassembled WGS sequence"/>
</dbReference>
<keyword evidence="3" id="KW-1185">Reference proteome</keyword>
<evidence type="ECO:0000313" key="2">
    <source>
        <dbReference type="EMBL" id="KAB8068120.1"/>
    </source>
</evidence>
<feature type="transmembrane region" description="Helical" evidence="1">
    <location>
        <begin position="6"/>
        <end position="27"/>
    </location>
</feature>
<protein>
    <submittedName>
        <fullName evidence="2">Uncharacterized protein</fullName>
    </submittedName>
</protein>
<proteinExistence type="predicted"/>
<dbReference type="AlphaFoldDB" id="A0A5N5WLN9"/>